<evidence type="ECO:0000256" key="9">
    <source>
        <dbReference type="SAM" id="MobiDB-lite"/>
    </source>
</evidence>
<dbReference type="SMART" id="SM00353">
    <property type="entry name" value="HLH"/>
    <property type="match status" value="1"/>
</dbReference>
<dbReference type="GO" id="GO:0005634">
    <property type="term" value="C:nucleus"/>
    <property type="evidence" value="ECO:0007669"/>
    <property type="project" value="UniProtKB-SubCell"/>
</dbReference>
<evidence type="ECO:0000256" key="5">
    <source>
        <dbReference type="ARBA" id="ARBA00023159"/>
    </source>
</evidence>
<feature type="domain" description="BHLH" evidence="10">
    <location>
        <begin position="127"/>
        <end position="186"/>
    </location>
</feature>
<dbReference type="SUPFAM" id="SSF47459">
    <property type="entry name" value="HLH, helix-loop-helix DNA-binding domain"/>
    <property type="match status" value="1"/>
</dbReference>
<keyword evidence="6" id="KW-0804">Transcription</keyword>
<keyword evidence="7" id="KW-0539">Nucleus</keyword>
<protein>
    <submittedName>
        <fullName evidence="11">Microphthalmia-associated transcription factor</fullName>
    </submittedName>
</protein>
<evidence type="ECO:0000259" key="10">
    <source>
        <dbReference type="PROSITE" id="PS50888"/>
    </source>
</evidence>
<comment type="similarity">
    <text evidence="2">Belongs to the MiT/TFE family.</text>
</comment>
<evidence type="ECO:0000256" key="3">
    <source>
        <dbReference type="ARBA" id="ARBA00023015"/>
    </source>
</evidence>
<dbReference type="Pfam" id="PF00010">
    <property type="entry name" value="HLH"/>
    <property type="match status" value="1"/>
</dbReference>
<dbReference type="FunFam" id="4.10.280.10:FF:000003">
    <property type="entry name" value="microphthalmia-associated transcription factor isoform X1"/>
    <property type="match status" value="1"/>
</dbReference>
<evidence type="ECO:0000313" key="12">
    <source>
        <dbReference type="Proteomes" id="UP000075809"/>
    </source>
</evidence>
<feature type="coiled-coil region" evidence="8">
    <location>
        <begin position="183"/>
        <end position="220"/>
    </location>
</feature>
<feature type="region of interest" description="Disordered" evidence="9">
    <location>
        <begin position="316"/>
        <end position="386"/>
    </location>
</feature>
<gene>
    <name evidence="11" type="ORF">ALC60_14447</name>
</gene>
<comment type="subcellular location">
    <subcellularLocation>
        <location evidence="1">Nucleus</location>
    </subcellularLocation>
</comment>
<dbReference type="PANTHER" id="PTHR45776:SF2">
    <property type="entry name" value="MIP04163P"/>
    <property type="match status" value="1"/>
</dbReference>
<keyword evidence="5" id="KW-0010">Activator</keyword>
<dbReference type="GO" id="GO:0000978">
    <property type="term" value="F:RNA polymerase II cis-regulatory region sequence-specific DNA binding"/>
    <property type="evidence" value="ECO:0007669"/>
    <property type="project" value="TreeGrafter"/>
</dbReference>
<dbReference type="InterPro" id="IPR036638">
    <property type="entry name" value="HLH_DNA-bd_sf"/>
</dbReference>
<feature type="compositionally biased region" description="Polar residues" evidence="9">
    <location>
        <begin position="372"/>
        <end position="386"/>
    </location>
</feature>
<organism evidence="11 12">
    <name type="scientific">Mycetomoellerius zeteki</name>
    <dbReference type="NCBI Taxonomy" id="64791"/>
    <lineage>
        <taxon>Eukaryota</taxon>
        <taxon>Metazoa</taxon>
        <taxon>Ecdysozoa</taxon>
        <taxon>Arthropoda</taxon>
        <taxon>Hexapoda</taxon>
        <taxon>Insecta</taxon>
        <taxon>Pterygota</taxon>
        <taxon>Neoptera</taxon>
        <taxon>Endopterygota</taxon>
        <taxon>Hymenoptera</taxon>
        <taxon>Apocrita</taxon>
        <taxon>Aculeata</taxon>
        <taxon>Formicoidea</taxon>
        <taxon>Formicidae</taxon>
        <taxon>Myrmicinae</taxon>
        <taxon>Mycetomoellerius</taxon>
    </lineage>
</organism>
<dbReference type="InterPro" id="IPR011598">
    <property type="entry name" value="bHLH_dom"/>
</dbReference>
<keyword evidence="12" id="KW-1185">Reference proteome</keyword>
<dbReference type="PROSITE" id="PS50888">
    <property type="entry name" value="BHLH"/>
    <property type="match status" value="1"/>
</dbReference>
<keyword evidence="4" id="KW-0238">DNA-binding</keyword>
<evidence type="ECO:0000313" key="11">
    <source>
        <dbReference type="EMBL" id="KYQ46517.1"/>
    </source>
</evidence>
<evidence type="ECO:0000256" key="2">
    <source>
        <dbReference type="ARBA" id="ARBA00008289"/>
    </source>
</evidence>
<dbReference type="GO" id="GO:0046983">
    <property type="term" value="F:protein dimerization activity"/>
    <property type="evidence" value="ECO:0007669"/>
    <property type="project" value="InterPro"/>
</dbReference>
<evidence type="ECO:0000256" key="8">
    <source>
        <dbReference type="SAM" id="Coils"/>
    </source>
</evidence>
<dbReference type="PANTHER" id="PTHR45776">
    <property type="entry name" value="MIP04163P"/>
    <property type="match status" value="1"/>
</dbReference>
<reference evidence="11 12" key="1">
    <citation type="submission" date="2015-09" db="EMBL/GenBank/DDBJ databases">
        <title>Trachymyrmex zeteki WGS genome.</title>
        <authorList>
            <person name="Nygaard S."/>
            <person name="Hu H."/>
            <person name="Boomsma J."/>
            <person name="Zhang G."/>
        </authorList>
    </citation>
    <scope>NUCLEOTIDE SEQUENCE [LARGE SCALE GENOMIC DNA]</scope>
    <source>
        <strain evidence="11">Tzet28-1</strain>
        <tissue evidence="11">Whole body</tissue>
    </source>
</reference>
<dbReference type="Proteomes" id="UP000075809">
    <property type="component" value="Unassembled WGS sequence"/>
</dbReference>
<accession>A0A151WFA4</accession>
<dbReference type="GO" id="GO:0000981">
    <property type="term" value="F:DNA-binding transcription factor activity, RNA polymerase II-specific"/>
    <property type="evidence" value="ECO:0007669"/>
    <property type="project" value="TreeGrafter"/>
</dbReference>
<feature type="compositionally biased region" description="Basic residues" evidence="9">
    <location>
        <begin position="335"/>
        <end position="344"/>
    </location>
</feature>
<dbReference type="Gene3D" id="4.10.280.10">
    <property type="entry name" value="Helix-loop-helix DNA-binding domain"/>
    <property type="match status" value="1"/>
</dbReference>
<evidence type="ECO:0000256" key="1">
    <source>
        <dbReference type="ARBA" id="ARBA00004123"/>
    </source>
</evidence>
<sequence length="386" mass="43159">MRSALPRCARSINRIGDRPASTVRQRHIPGDILIALGKKSTVSDSFASTGQLLVDQRCIMPVFNIITRRCKAEDLLDDILSFEAGSLGDGLKDGQAGSLTNIPELQIKPEPLLLTEAEIHALAKDRQKKDNHNMIERRRRFNINDRIKELGTLLPKTNDPYYEIVRDVRPNKGTILKSSVEYIKLLKNELTRMKQNEHRHKQLEHQNRRLLLRVQELELQAKAHGLPVTDFNWASTSAMLNTFSRSKLEQRKISSVSVSIYFPNGSRIRKYSSDSHLPCHASHPIQVQARLSKFELALVDGTFYRTSNVFSAVDAGSDGDGGSDESEHVAFRGPHGGRHQRPRAQWRLPPLSPPATGCHHGLTDEDTLGSLAVTTSNSSSDMDIVA</sequence>
<evidence type="ECO:0000256" key="6">
    <source>
        <dbReference type="ARBA" id="ARBA00023163"/>
    </source>
</evidence>
<dbReference type="STRING" id="64791.A0A151WFA4"/>
<name>A0A151WFA4_9HYME</name>
<evidence type="ECO:0000256" key="4">
    <source>
        <dbReference type="ARBA" id="ARBA00023125"/>
    </source>
</evidence>
<proteinExistence type="inferred from homology"/>
<keyword evidence="8" id="KW-0175">Coiled coil</keyword>
<dbReference type="AlphaFoldDB" id="A0A151WFA4"/>
<keyword evidence="3" id="KW-0805">Transcription regulation</keyword>
<dbReference type="EMBL" id="KQ983219">
    <property type="protein sequence ID" value="KYQ46517.1"/>
    <property type="molecule type" value="Genomic_DNA"/>
</dbReference>
<evidence type="ECO:0000256" key="7">
    <source>
        <dbReference type="ARBA" id="ARBA00023242"/>
    </source>
</evidence>